<dbReference type="Pfam" id="PF00083">
    <property type="entry name" value="Sugar_tr"/>
    <property type="match status" value="1"/>
</dbReference>
<dbReference type="InterPro" id="IPR036259">
    <property type="entry name" value="MFS_trans_sf"/>
</dbReference>
<dbReference type="EMBL" id="OV651824">
    <property type="protein sequence ID" value="CAH1102362.1"/>
    <property type="molecule type" value="Genomic_DNA"/>
</dbReference>
<evidence type="ECO:0000256" key="7">
    <source>
        <dbReference type="RuleBase" id="RU003346"/>
    </source>
</evidence>
<dbReference type="FunFam" id="1.20.1250.20:FF:000029">
    <property type="entry name" value="solute carrier family 2, facilitated glucose transporter member 4"/>
    <property type="match status" value="1"/>
</dbReference>
<keyword evidence="3 8" id="KW-0812">Transmembrane</keyword>
<dbReference type="Proteomes" id="UP001153636">
    <property type="component" value="Chromosome 12"/>
</dbReference>
<dbReference type="InterPro" id="IPR003663">
    <property type="entry name" value="Sugar/inositol_transpt"/>
</dbReference>
<dbReference type="PROSITE" id="PS50850">
    <property type="entry name" value="MFS"/>
    <property type="match status" value="1"/>
</dbReference>
<comment type="similarity">
    <text evidence="7">Belongs to the major facilitator superfamily. Sugar transporter (TC 2.A.1.1) family.</text>
</comment>
<evidence type="ECO:0000256" key="3">
    <source>
        <dbReference type="ARBA" id="ARBA00022692"/>
    </source>
</evidence>
<dbReference type="OrthoDB" id="4540492at2759"/>
<dbReference type="InterPro" id="IPR045263">
    <property type="entry name" value="GLUT"/>
</dbReference>
<feature type="transmembrane region" description="Helical" evidence="8">
    <location>
        <begin position="376"/>
        <end position="396"/>
    </location>
</feature>
<evidence type="ECO:0000313" key="11">
    <source>
        <dbReference type="Proteomes" id="UP001153636"/>
    </source>
</evidence>
<evidence type="ECO:0000256" key="1">
    <source>
        <dbReference type="ARBA" id="ARBA00004141"/>
    </source>
</evidence>
<dbReference type="Gene3D" id="1.20.1250.20">
    <property type="entry name" value="MFS general substrate transporter like domains"/>
    <property type="match status" value="1"/>
</dbReference>
<feature type="transmembrane region" description="Helical" evidence="8">
    <location>
        <begin position="129"/>
        <end position="153"/>
    </location>
</feature>
<dbReference type="InterPro" id="IPR020846">
    <property type="entry name" value="MFS_dom"/>
</dbReference>
<dbReference type="SUPFAM" id="SSF103473">
    <property type="entry name" value="MFS general substrate transporter"/>
    <property type="match status" value="1"/>
</dbReference>
<feature type="transmembrane region" description="Helical" evidence="8">
    <location>
        <begin position="185"/>
        <end position="206"/>
    </location>
</feature>
<comment type="subcellular location">
    <subcellularLocation>
        <location evidence="1">Membrane</location>
        <topology evidence="1">Multi-pass membrane protein</topology>
    </subcellularLocation>
</comment>
<organism evidence="10 11">
    <name type="scientific">Psylliodes chrysocephalus</name>
    <dbReference type="NCBI Taxonomy" id="3402493"/>
    <lineage>
        <taxon>Eukaryota</taxon>
        <taxon>Metazoa</taxon>
        <taxon>Ecdysozoa</taxon>
        <taxon>Arthropoda</taxon>
        <taxon>Hexapoda</taxon>
        <taxon>Insecta</taxon>
        <taxon>Pterygota</taxon>
        <taxon>Neoptera</taxon>
        <taxon>Endopterygota</taxon>
        <taxon>Coleoptera</taxon>
        <taxon>Polyphaga</taxon>
        <taxon>Cucujiformia</taxon>
        <taxon>Chrysomeloidea</taxon>
        <taxon>Chrysomelidae</taxon>
        <taxon>Galerucinae</taxon>
        <taxon>Alticini</taxon>
        <taxon>Psylliodes</taxon>
    </lineage>
</organism>
<proteinExistence type="inferred from homology"/>
<keyword evidence="6" id="KW-0325">Glycoprotein</keyword>
<keyword evidence="11" id="KW-1185">Reference proteome</keyword>
<feature type="transmembrane region" description="Helical" evidence="8">
    <location>
        <begin position="471"/>
        <end position="491"/>
    </location>
</feature>
<feature type="transmembrane region" description="Helical" evidence="8">
    <location>
        <begin position="252"/>
        <end position="273"/>
    </location>
</feature>
<evidence type="ECO:0000313" key="10">
    <source>
        <dbReference type="EMBL" id="CAH1102362.1"/>
    </source>
</evidence>
<dbReference type="AlphaFoldDB" id="A0A9P0CPH0"/>
<evidence type="ECO:0000256" key="2">
    <source>
        <dbReference type="ARBA" id="ARBA00022448"/>
    </source>
</evidence>
<evidence type="ECO:0000259" key="9">
    <source>
        <dbReference type="PROSITE" id="PS50850"/>
    </source>
</evidence>
<feature type="domain" description="Major facilitator superfamily (MFS) profile" evidence="9">
    <location>
        <begin position="81"/>
        <end position="524"/>
    </location>
</feature>
<dbReference type="InterPro" id="IPR005829">
    <property type="entry name" value="Sugar_transporter_CS"/>
</dbReference>
<keyword evidence="5 8" id="KW-0472">Membrane</keyword>
<reference evidence="10" key="1">
    <citation type="submission" date="2022-01" db="EMBL/GenBank/DDBJ databases">
        <authorList>
            <person name="King R."/>
        </authorList>
    </citation>
    <scope>NUCLEOTIDE SEQUENCE</scope>
</reference>
<keyword evidence="4 8" id="KW-1133">Transmembrane helix</keyword>
<accession>A0A9P0CPH0</accession>
<gene>
    <name evidence="10" type="ORF">PSYICH_LOCUS3484</name>
</gene>
<name>A0A9P0CPH0_9CUCU</name>
<feature type="transmembrane region" description="Helical" evidence="8">
    <location>
        <begin position="403"/>
        <end position="426"/>
    </location>
</feature>
<feature type="transmembrane region" description="Helical" evidence="8">
    <location>
        <begin position="432"/>
        <end position="459"/>
    </location>
</feature>
<feature type="transmembrane region" description="Helical" evidence="8">
    <location>
        <begin position="218"/>
        <end position="240"/>
    </location>
</feature>
<dbReference type="InterPro" id="IPR005828">
    <property type="entry name" value="MFS_sugar_transport-like"/>
</dbReference>
<protein>
    <recommendedName>
        <fullName evidence="9">Major facilitator superfamily (MFS) profile domain-containing protein</fullName>
    </recommendedName>
</protein>
<evidence type="ECO:0000256" key="4">
    <source>
        <dbReference type="ARBA" id="ARBA00022989"/>
    </source>
</evidence>
<dbReference type="PANTHER" id="PTHR23503:SF8">
    <property type="entry name" value="FACILITATED GLUCOSE TRANSPORTER PROTEIN 1"/>
    <property type="match status" value="1"/>
</dbReference>
<feature type="transmembrane region" description="Helical" evidence="8">
    <location>
        <begin position="336"/>
        <end position="356"/>
    </location>
</feature>
<feature type="transmembrane region" description="Helical" evidence="8">
    <location>
        <begin position="497"/>
        <end position="517"/>
    </location>
</feature>
<dbReference type="GO" id="GO:0016020">
    <property type="term" value="C:membrane"/>
    <property type="evidence" value="ECO:0007669"/>
    <property type="project" value="UniProtKB-SubCell"/>
</dbReference>
<dbReference type="PANTHER" id="PTHR23503">
    <property type="entry name" value="SOLUTE CARRIER FAMILY 2"/>
    <property type="match status" value="1"/>
</dbReference>
<feature type="transmembrane region" description="Helical" evidence="8">
    <location>
        <begin position="160"/>
        <end position="179"/>
    </location>
</feature>
<sequence>MDHDEDDGVGFIRPSHYLKSPTLAEQQAMSLLTVPGGSDREGSISSNVSDMDIPIYSSENLTTSLRREPHGAFTGKLAFAIAAAALGSSFQHGYNTGVLNNPQKIIENWINETMSNRTGEIPSQENVTFIFSLMTSVFCIGGMIGGATTGLIADKFGRKGGLLLNNILVIIAVICEASSKSASSYELIILGRFFIGVNSGLNAGLAPMYLAEISPINLRGAVGTVYQLVITISILVAQILGLKSILGTDDLWVTLLAMTIVPAIFQLATLPFCPESPKFILLSKENEPQARKALSWFRGTVDVHEEMDVMKAESDAVKLIPKVTVRELVTNSTLRIPLIISLTVMVAQQLSGINAVMFFSSKIFNMAGLKGDNPTYATLAMGGVNVLMTIVSLFLVEKAGRKTLLLVGFGGMAVDTLLLTIGMLFVHTGSTAGIFCVLFVLIFVVMFAIGPGSIPWFLVSELFNQSARPTATSLAVCINWTANFIVGLAFLPLADSMGSYVFLIFFVLQVLFLLFIYKKVPETKNKTLEEISAMFRQQSYQ</sequence>
<dbReference type="PROSITE" id="PS00217">
    <property type="entry name" value="SUGAR_TRANSPORT_2"/>
    <property type="match status" value="1"/>
</dbReference>
<dbReference type="PROSITE" id="PS00216">
    <property type="entry name" value="SUGAR_TRANSPORT_1"/>
    <property type="match status" value="1"/>
</dbReference>
<evidence type="ECO:0000256" key="5">
    <source>
        <dbReference type="ARBA" id="ARBA00023136"/>
    </source>
</evidence>
<dbReference type="PRINTS" id="PR00171">
    <property type="entry name" value="SUGRTRNSPORT"/>
</dbReference>
<dbReference type="GO" id="GO:0015149">
    <property type="term" value="F:hexose transmembrane transporter activity"/>
    <property type="evidence" value="ECO:0007669"/>
    <property type="project" value="TreeGrafter"/>
</dbReference>
<evidence type="ECO:0000256" key="8">
    <source>
        <dbReference type="SAM" id="Phobius"/>
    </source>
</evidence>
<keyword evidence="2 7" id="KW-0813">Transport</keyword>
<dbReference type="NCBIfam" id="TIGR00879">
    <property type="entry name" value="SP"/>
    <property type="match status" value="1"/>
</dbReference>
<evidence type="ECO:0000256" key="6">
    <source>
        <dbReference type="ARBA" id="ARBA00023180"/>
    </source>
</evidence>